<comment type="caution">
    <text evidence="1">The sequence shown here is derived from an EMBL/GenBank/DDBJ whole genome shotgun (WGS) entry which is preliminary data.</text>
</comment>
<reference evidence="1" key="1">
    <citation type="submission" date="2020-05" db="EMBL/GenBank/DDBJ databases">
        <title>Large-scale comparative analyses of tick genomes elucidate their genetic diversity and vector capacities.</title>
        <authorList>
            <person name="Jia N."/>
            <person name="Wang J."/>
            <person name="Shi W."/>
            <person name="Du L."/>
            <person name="Sun Y."/>
            <person name="Zhan W."/>
            <person name="Jiang J."/>
            <person name="Wang Q."/>
            <person name="Zhang B."/>
            <person name="Ji P."/>
            <person name="Sakyi L.B."/>
            <person name="Cui X."/>
            <person name="Yuan T."/>
            <person name="Jiang B."/>
            <person name="Yang W."/>
            <person name="Lam T.T.-Y."/>
            <person name="Chang Q."/>
            <person name="Ding S."/>
            <person name="Wang X."/>
            <person name="Zhu J."/>
            <person name="Ruan X."/>
            <person name="Zhao L."/>
            <person name="Wei J."/>
            <person name="Que T."/>
            <person name="Du C."/>
            <person name="Cheng J."/>
            <person name="Dai P."/>
            <person name="Han X."/>
            <person name="Huang E."/>
            <person name="Gao Y."/>
            <person name="Liu J."/>
            <person name="Shao H."/>
            <person name="Ye R."/>
            <person name="Li L."/>
            <person name="Wei W."/>
            <person name="Wang X."/>
            <person name="Wang C."/>
            <person name="Yang T."/>
            <person name="Huo Q."/>
            <person name="Li W."/>
            <person name="Guo W."/>
            <person name="Chen H."/>
            <person name="Zhou L."/>
            <person name="Ni X."/>
            <person name="Tian J."/>
            <person name="Zhou Y."/>
            <person name="Sheng Y."/>
            <person name="Liu T."/>
            <person name="Pan Y."/>
            <person name="Xia L."/>
            <person name="Li J."/>
            <person name="Zhao F."/>
            <person name="Cao W."/>
        </authorList>
    </citation>
    <scope>NUCLEOTIDE SEQUENCE</scope>
    <source>
        <strain evidence="1">Dsil-2018</strain>
    </source>
</reference>
<evidence type="ECO:0000313" key="1">
    <source>
        <dbReference type="EMBL" id="KAH7966767.1"/>
    </source>
</evidence>
<proteinExistence type="predicted"/>
<gene>
    <name evidence="1" type="ORF">HPB49_019288</name>
</gene>
<evidence type="ECO:0000313" key="2">
    <source>
        <dbReference type="Proteomes" id="UP000821865"/>
    </source>
</evidence>
<name>A0ACB8DF34_DERSI</name>
<accession>A0ACB8DF34</accession>
<protein>
    <submittedName>
        <fullName evidence="1">Uncharacterized protein</fullName>
    </submittedName>
</protein>
<dbReference type="Proteomes" id="UP000821865">
    <property type="component" value="Chromosome 2"/>
</dbReference>
<sequence>MYASCFSTSITSRAPLFLLSVAEFHAKDIGLRVQKKLLSRVSNKSVAKAFIDDVSASLLDNLYKLVKSVTGSKKDAEKVTKNIIKIVVKVGVLHRNNQFSAEETKVAEQLQRKMRALAMAVVSFYEMDFSYDRRYLVGAFDECRALLSNLVRSHLTAKSMGRIEHVFGFFGKPETLDSVFAGDSVHRECLGRVVKDLHEALDKESL</sequence>
<dbReference type="EMBL" id="CM023471">
    <property type="protein sequence ID" value="KAH7966767.1"/>
    <property type="molecule type" value="Genomic_DNA"/>
</dbReference>
<keyword evidence="2" id="KW-1185">Reference proteome</keyword>
<organism evidence="1 2">
    <name type="scientific">Dermacentor silvarum</name>
    <name type="common">Tick</name>
    <dbReference type="NCBI Taxonomy" id="543639"/>
    <lineage>
        <taxon>Eukaryota</taxon>
        <taxon>Metazoa</taxon>
        <taxon>Ecdysozoa</taxon>
        <taxon>Arthropoda</taxon>
        <taxon>Chelicerata</taxon>
        <taxon>Arachnida</taxon>
        <taxon>Acari</taxon>
        <taxon>Parasitiformes</taxon>
        <taxon>Ixodida</taxon>
        <taxon>Ixodoidea</taxon>
        <taxon>Ixodidae</taxon>
        <taxon>Rhipicephalinae</taxon>
        <taxon>Dermacentor</taxon>
    </lineage>
</organism>